<dbReference type="GO" id="GO:0008893">
    <property type="term" value="F:guanosine-3',5'-bis(diphosphate) 3'-diphosphatase activity"/>
    <property type="evidence" value="ECO:0007669"/>
    <property type="project" value="TreeGrafter"/>
</dbReference>
<dbReference type="PANTHER" id="PTHR46246:SF1">
    <property type="entry name" value="GUANOSINE-3',5'-BIS(DIPHOSPHATE) 3'-PYROPHOSPHOHYDROLASE MESH1"/>
    <property type="match status" value="1"/>
</dbReference>
<dbReference type="SMART" id="SM00471">
    <property type="entry name" value="HDc"/>
    <property type="match status" value="1"/>
</dbReference>
<proteinExistence type="predicted"/>
<dbReference type="SUPFAM" id="SSF109604">
    <property type="entry name" value="HD-domain/PDEase-like"/>
    <property type="match status" value="1"/>
</dbReference>
<dbReference type="CDD" id="cd00077">
    <property type="entry name" value="HDc"/>
    <property type="match status" value="1"/>
</dbReference>
<gene>
    <name evidence="2" type="ORF">KC685_04865</name>
</gene>
<feature type="domain" description="HD/PDEase" evidence="1">
    <location>
        <begin position="51"/>
        <end position="163"/>
    </location>
</feature>
<organism evidence="2 3">
    <name type="scientific">Candidatus Dojkabacteria bacterium</name>
    <dbReference type="NCBI Taxonomy" id="2099670"/>
    <lineage>
        <taxon>Bacteria</taxon>
        <taxon>Candidatus Dojkabacteria</taxon>
    </lineage>
</organism>
<evidence type="ECO:0000259" key="1">
    <source>
        <dbReference type="SMART" id="SM00471"/>
    </source>
</evidence>
<reference evidence="2" key="2">
    <citation type="journal article" date="2021" name="Microbiome">
        <title>Successional dynamics and alternative stable states in a saline activated sludge microbial community over 9 years.</title>
        <authorList>
            <person name="Wang Y."/>
            <person name="Ye J."/>
            <person name="Ju F."/>
            <person name="Liu L."/>
            <person name="Boyd J.A."/>
            <person name="Deng Y."/>
            <person name="Parks D.H."/>
            <person name="Jiang X."/>
            <person name="Yin X."/>
            <person name="Woodcroft B.J."/>
            <person name="Tyson G.W."/>
            <person name="Hugenholtz P."/>
            <person name="Polz M.F."/>
            <person name="Zhang T."/>
        </authorList>
    </citation>
    <scope>NUCLEOTIDE SEQUENCE</scope>
    <source>
        <strain evidence="2">HKST-UBA17</strain>
    </source>
</reference>
<accession>A0A955I1Y5</accession>
<dbReference type="Gene3D" id="1.10.3210.10">
    <property type="entry name" value="Hypothetical protein af1432"/>
    <property type="match status" value="1"/>
</dbReference>
<protein>
    <submittedName>
        <fullName evidence="2">Bifunctional (P)ppGpp synthetase/guanosine-3',5'-bis(Diphosphate) 3'-pyrophosphohydrolase</fullName>
    </submittedName>
</protein>
<dbReference type="InterPro" id="IPR003607">
    <property type="entry name" value="HD/PDEase_dom"/>
</dbReference>
<dbReference type="InterPro" id="IPR052194">
    <property type="entry name" value="MESH1"/>
</dbReference>
<reference evidence="2" key="1">
    <citation type="submission" date="2020-04" db="EMBL/GenBank/DDBJ databases">
        <authorList>
            <person name="Zhang T."/>
        </authorList>
    </citation>
    <scope>NUCLEOTIDE SEQUENCE</scope>
    <source>
        <strain evidence="2">HKST-UBA17</strain>
    </source>
</reference>
<sequence>MPLLNSAYHTKQIRTKLLEYIERYMGTEYDQQLIMADAIAFSNLHPLQRSSYGTSYDHSVRVTNCIVYEFKVATPNNFVIALLHDIIEDGNVNIVDLEQLFGMEISNSIQILTRKPSALSGIESDLERIKENLELLDHSEDIRLVKCADRLDNLRDMLQIPPDTKLYPKIPKWVAETKLSILPLAEITNSIALKKIEKEVESVEKFFSQEVKDQIIRLKEAMRADGMRVSNRYTS</sequence>
<dbReference type="Proteomes" id="UP000741282">
    <property type="component" value="Unassembled WGS sequence"/>
</dbReference>
<name>A0A955I1Y5_9BACT</name>
<dbReference type="EMBL" id="JAGQLN010000027">
    <property type="protein sequence ID" value="MCA9377220.1"/>
    <property type="molecule type" value="Genomic_DNA"/>
</dbReference>
<comment type="caution">
    <text evidence="2">The sequence shown here is derived from an EMBL/GenBank/DDBJ whole genome shotgun (WGS) entry which is preliminary data.</text>
</comment>
<dbReference type="PANTHER" id="PTHR46246">
    <property type="entry name" value="GUANOSINE-3',5'-BIS(DIPHOSPHATE) 3'-PYROPHOSPHOHYDROLASE MESH1"/>
    <property type="match status" value="1"/>
</dbReference>
<evidence type="ECO:0000313" key="3">
    <source>
        <dbReference type="Proteomes" id="UP000741282"/>
    </source>
</evidence>
<dbReference type="AlphaFoldDB" id="A0A955I1Y5"/>
<evidence type="ECO:0000313" key="2">
    <source>
        <dbReference type="EMBL" id="MCA9377220.1"/>
    </source>
</evidence>